<evidence type="ECO:0000313" key="2">
    <source>
        <dbReference type="EMBL" id="BDZ49584.1"/>
    </source>
</evidence>
<reference evidence="3" key="1">
    <citation type="journal article" date="2019" name="Int. J. Syst. Evol. Microbiol.">
        <title>The Global Catalogue of Microorganisms (GCM) 10K type strain sequencing project: providing services to taxonomists for standard genome sequencing and annotation.</title>
        <authorList>
            <consortium name="The Broad Institute Genomics Platform"/>
            <consortium name="The Broad Institute Genome Sequencing Center for Infectious Disease"/>
            <person name="Wu L."/>
            <person name="Ma J."/>
        </authorList>
    </citation>
    <scope>NUCLEOTIDE SEQUENCE [LARGE SCALE GENOMIC DNA]</scope>
    <source>
        <strain evidence="3">NBRC 108728</strain>
    </source>
</reference>
<keyword evidence="3" id="KW-1185">Reference proteome</keyword>
<proteinExistence type="predicted"/>
<feature type="transmembrane region" description="Helical" evidence="1">
    <location>
        <begin position="173"/>
        <end position="194"/>
    </location>
</feature>
<accession>A0ABM8GMG9</accession>
<keyword evidence="1" id="KW-0812">Transmembrane</keyword>
<gene>
    <name evidence="2" type="ORF">GCM10025867_18250</name>
</gene>
<protein>
    <submittedName>
        <fullName evidence="2">Uncharacterized protein</fullName>
    </submittedName>
</protein>
<evidence type="ECO:0000256" key="1">
    <source>
        <dbReference type="SAM" id="Phobius"/>
    </source>
</evidence>
<evidence type="ECO:0000313" key="3">
    <source>
        <dbReference type="Proteomes" id="UP001321486"/>
    </source>
</evidence>
<feature type="transmembrane region" description="Helical" evidence="1">
    <location>
        <begin position="139"/>
        <end position="161"/>
    </location>
</feature>
<keyword evidence="1" id="KW-1133">Transmembrane helix</keyword>
<keyword evidence="1" id="KW-0472">Membrane</keyword>
<name>A0ABM8GMG9_9MICO</name>
<sequence length="209" mass="22809">MNDNEAPKAGDILKTIHTMFGVSWDRVFQWVVVGCASAWFWIAVVLPSWHSEPRSVARPFSWFVDIAKDLAIPIPGWAHSGIAWFDSPERGWLSVVLASIAALCATCLVTSKASSGLVVLAVSSELAAIQITGDLRPVLWTFLFACIPFVGACVVALLQSARVINDDTLRSHFFIHFIVSDFLVAGMSIIWQPVLAPFLGFFGLVSVFG</sequence>
<feature type="transmembrane region" description="Helical" evidence="1">
    <location>
        <begin position="27"/>
        <end position="46"/>
    </location>
</feature>
<organism evidence="2 3">
    <name type="scientific">Frondihabitans sucicola</name>
    <dbReference type="NCBI Taxonomy" id="1268041"/>
    <lineage>
        <taxon>Bacteria</taxon>
        <taxon>Bacillati</taxon>
        <taxon>Actinomycetota</taxon>
        <taxon>Actinomycetes</taxon>
        <taxon>Micrococcales</taxon>
        <taxon>Microbacteriaceae</taxon>
        <taxon>Frondihabitans</taxon>
    </lineage>
</organism>
<dbReference type="Proteomes" id="UP001321486">
    <property type="component" value="Chromosome"/>
</dbReference>
<dbReference type="EMBL" id="AP027732">
    <property type="protein sequence ID" value="BDZ49584.1"/>
    <property type="molecule type" value="Genomic_DNA"/>
</dbReference>
<dbReference type="RefSeq" id="WP_286346342.1">
    <property type="nucleotide sequence ID" value="NZ_AP027732.1"/>
</dbReference>
<feature type="transmembrane region" description="Helical" evidence="1">
    <location>
        <begin position="91"/>
        <end position="109"/>
    </location>
</feature>